<evidence type="ECO:0000256" key="1">
    <source>
        <dbReference type="SAM" id="MobiDB-lite"/>
    </source>
</evidence>
<proteinExistence type="predicted"/>
<organism evidence="3 4">
    <name type="scientific">Sporisorium scitamineum</name>
    <dbReference type="NCBI Taxonomy" id="49012"/>
    <lineage>
        <taxon>Eukaryota</taxon>
        <taxon>Fungi</taxon>
        <taxon>Dikarya</taxon>
        <taxon>Basidiomycota</taxon>
        <taxon>Ustilaginomycotina</taxon>
        <taxon>Ustilaginomycetes</taxon>
        <taxon>Ustilaginales</taxon>
        <taxon>Ustilaginaceae</taxon>
        <taxon>Sporisorium</taxon>
    </lineage>
</organism>
<feature type="signal peptide" evidence="2">
    <location>
        <begin position="1"/>
        <end position="19"/>
    </location>
</feature>
<evidence type="ECO:0008006" key="5">
    <source>
        <dbReference type="Google" id="ProtNLM"/>
    </source>
</evidence>
<dbReference type="EMBL" id="CCFA01003767">
    <property type="protein sequence ID" value="CDS01312.1"/>
    <property type="molecule type" value="Genomic_DNA"/>
</dbReference>
<evidence type="ECO:0000313" key="4">
    <source>
        <dbReference type="Proteomes" id="UP000242770"/>
    </source>
</evidence>
<protein>
    <recommendedName>
        <fullName evidence="5">Effector protein</fullName>
    </recommendedName>
</protein>
<dbReference type="AlphaFoldDB" id="A0A0F7S2X6"/>
<keyword evidence="2" id="KW-0732">Signal</keyword>
<accession>A0A0F7S2X6</accession>
<dbReference type="Proteomes" id="UP000242770">
    <property type="component" value="Unassembled WGS sequence"/>
</dbReference>
<feature type="region of interest" description="Disordered" evidence="1">
    <location>
        <begin position="256"/>
        <end position="279"/>
    </location>
</feature>
<keyword evidence="4" id="KW-1185">Reference proteome</keyword>
<feature type="compositionally biased region" description="Polar residues" evidence="1">
    <location>
        <begin position="256"/>
        <end position="265"/>
    </location>
</feature>
<reference evidence="4" key="1">
    <citation type="submission" date="2014-06" db="EMBL/GenBank/DDBJ databases">
        <authorList>
            <person name="Berkman P.J."/>
        </authorList>
    </citation>
    <scope>NUCLEOTIDE SEQUENCE [LARGE SCALE GENOMIC DNA]</scope>
</reference>
<name>A0A0F7S2X6_9BASI</name>
<evidence type="ECO:0000313" key="3">
    <source>
        <dbReference type="EMBL" id="CDS01312.1"/>
    </source>
</evidence>
<feature type="chain" id="PRO_5002521576" description="Effector protein" evidence="2">
    <location>
        <begin position="20"/>
        <end position="279"/>
    </location>
</feature>
<gene>
    <name evidence="3" type="primary">SSCI63420.1</name>
</gene>
<evidence type="ECO:0000256" key="2">
    <source>
        <dbReference type="SAM" id="SignalP"/>
    </source>
</evidence>
<sequence>MNLLPTFAALLLVLQVITAIHSDQLQQPRFAKVKRTVSGHAAGNKAYRLGPGPNLKKRGKVELVKGLDELGGFVHENADQARQARQPLLIEEIGGPGARAGDKANVDIAKLYGLRPARSEFLEGETSRAAEQRGDHRDFAQTQEWRDHQNKINWHTNILDDHSRALGNHYEAIQKAHERIDGIPVAPDVTEFSDKLNKIIRNGRIKSNLLWTALATSLTVGGVATFSAISSNNALEQEANTNRHLSEEVARLKAQNAQQLPTSVNGPGGVPAVNRGPLV</sequence>